<keyword evidence="2" id="KW-1185">Reference proteome</keyword>
<proteinExistence type="predicted"/>
<evidence type="ECO:0000313" key="1">
    <source>
        <dbReference type="EMBL" id="GKV48901.1"/>
    </source>
</evidence>
<comment type="caution">
    <text evidence="1">The sequence shown here is derived from an EMBL/GenBank/DDBJ whole genome shotgun (WGS) entry which is preliminary data.</text>
</comment>
<gene>
    <name evidence="1" type="ORF">SLEP1_g55688</name>
</gene>
<sequence length="35" mass="4148">MIPKQCLCKLQPWGKYWYLYFEAQMFTCSLLGSGI</sequence>
<dbReference type="AlphaFoldDB" id="A0AAV5MG94"/>
<accession>A0AAV5MG94</accession>
<evidence type="ECO:0000313" key="2">
    <source>
        <dbReference type="Proteomes" id="UP001054252"/>
    </source>
</evidence>
<dbReference type="Proteomes" id="UP001054252">
    <property type="component" value="Unassembled WGS sequence"/>
</dbReference>
<dbReference type="EMBL" id="BPVZ01000274">
    <property type="protein sequence ID" value="GKV48901.1"/>
    <property type="molecule type" value="Genomic_DNA"/>
</dbReference>
<protein>
    <submittedName>
        <fullName evidence="1">Uncharacterized protein</fullName>
    </submittedName>
</protein>
<name>A0AAV5MG94_9ROSI</name>
<organism evidence="1 2">
    <name type="scientific">Rubroshorea leprosula</name>
    <dbReference type="NCBI Taxonomy" id="152421"/>
    <lineage>
        <taxon>Eukaryota</taxon>
        <taxon>Viridiplantae</taxon>
        <taxon>Streptophyta</taxon>
        <taxon>Embryophyta</taxon>
        <taxon>Tracheophyta</taxon>
        <taxon>Spermatophyta</taxon>
        <taxon>Magnoliopsida</taxon>
        <taxon>eudicotyledons</taxon>
        <taxon>Gunneridae</taxon>
        <taxon>Pentapetalae</taxon>
        <taxon>rosids</taxon>
        <taxon>malvids</taxon>
        <taxon>Malvales</taxon>
        <taxon>Dipterocarpaceae</taxon>
        <taxon>Rubroshorea</taxon>
    </lineage>
</organism>
<reference evidence="1 2" key="1">
    <citation type="journal article" date="2021" name="Commun. Biol.">
        <title>The genome of Shorea leprosula (Dipterocarpaceae) highlights the ecological relevance of drought in aseasonal tropical rainforests.</title>
        <authorList>
            <person name="Ng K.K.S."/>
            <person name="Kobayashi M.J."/>
            <person name="Fawcett J.A."/>
            <person name="Hatakeyama M."/>
            <person name="Paape T."/>
            <person name="Ng C.H."/>
            <person name="Ang C.C."/>
            <person name="Tnah L.H."/>
            <person name="Lee C.T."/>
            <person name="Nishiyama T."/>
            <person name="Sese J."/>
            <person name="O'Brien M.J."/>
            <person name="Copetti D."/>
            <person name="Mohd Noor M.I."/>
            <person name="Ong R.C."/>
            <person name="Putra M."/>
            <person name="Sireger I.Z."/>
            <person name="Indrioko S."/>
            <person name="Kosugi Y."/>
            <person name="Izuno A."/>
            <person name="Isagi Y."/>
            <person name="Lee S.L."/>
            <person name="Shimizu K.K."/>
        </authorList>
    </citation>
    <scope>NUCLEOTIDE SEQUENCE [LARGE SCALE GENOMIC DNA]</scope>
    <source>
        <strain evidence="1">214</strain>
    </source>
</reference>